<dbReference type="PhylomeDB" id="R7QC53"/>
<organism evidence="12 13">
    <name type="scientific">Chondrus crispus</name>
    <name type="common">Carrageen Irish moss</name>
    <name type="synonym">Polymorpha crispa</name>
    <dbReference type="NCBI Taxonomy" id="2769"/>
    <lineage>
        <taxon>Eukaryota</taxon>
        <taxon>Rhodophyta</taxon>
        <taxon>Florideophyceae</taxon>
        <taxon>Rhodymeniophycidae</taxon>
        <taxon>Gigartinales</taxon>
        <taxon>Gigartinaceae</taxon>
        <taxon>Chondrus</taxon>
    </lineage>
</organism>
<evidence type="ECO:0000256" key="4">
    <source>
        <dbReference type="ARBA" id="ARBA00022741"/>
    </source>
</evidence>
<keyword evidence="7" id="KW-0472">Membrane</keyword>
<comment type="similarity">
    <text evidence="2">Belongs to the AAA ATPase family.</text>
</comment>
<keyword evidence="13" id="KW-1185">Reference proteome</keyword>
<dbReference type="Pfam" id="PF00004">
    <property type="entry name" value="AAA"/>
    <property type="match status" value="1"/>
</dbReference>
<dbReference type="RefSeq" id="XP_005715478.1">
    <property type="nucleotide sequence ID" value="XM_005715421.1"/>
</dbReference>
<dbReference type="GO" id="GO:0005524">
    <property type="term" value="F:ATP binding"/>
    <property type="evidence" value="ECO:0007669"/>
    <property type="project" value="UniProtKB-KW"/>
</dbReference>
<dbReference type="Gene3D" id="1.10.8.60">
    <property type="match status" value="1"/>
</dbReference>
<keyword evidence="3" id="KW-0962">Peroxisome biogenesis</keyword>
<dbReference type="Gene3D" id="3.40.50.300">
    <property type="entry name" value="P-loop containing nucleotide triphosphate hydrolases"/>
    <property type="match status" value="1"/>
</dbReference>
<evidence type="ECO:0000259" key="11">
    <source>
        <dbReference type="SMART" id="SM00382"/>
    </source>
</evidence>
<dbReference type="SUPFAM" id="SSF52540">
    <property type="entry name" value="P-loop containing nucleoside triphosphate hydrolases"/>
    <property type="match status" value="1"/>
</dbReference>
<keyword evidence="6" id="KW-0067">ATP-binding</keyword>
<evidence type="ECO:0000256" key="1">
    <source>
        <dbReference type="ARBA" id="ARBA00004370"/>
    </source>
</evidence>
<comment type="subcellular location">
    <subcellularLocation>
        <location evidence="1">Membrane</location>
    </subcellularLocation>
</comment>
<evidence type="ECO:0000256" key="6">
    <source>
        <dbReference type="ARBA" id="ARBA00022840"/>
    </source>
</evidence>
<dbReference type="InterPro" id="IPR003593">
    <property type="entry name" value="AAA+_ATPase"/>
</dbReference>
<dbReference type="STRING" id="2769.R7QC53"/>
<name>R7QC53_CHOCR</name>
<dbReference type="GeneID" id="17323212"/>
<reference evidence="13" key="1">
    <citation type="journal article" date="2013" name="Proc. Natl. Acad. Sci. U.S.A.">
        <title>Genome structure and metabolic features in the red seaweed Chondrus crispus shed light on evolution of the Archaeplastida.</title>
        <authorList>
            <person name="Collen J."/>
            <person name="Porcel B."/>
            <person name="Carre W."/>
            <person name="Ball S.G."/>
            <person name="Chaparro C."/>
            <person name="Tonon T."/>
            <person name="Barbeyron T."/>
            <person name="Michel G."/>
            <person name="Noel B."/>
            <person name="Valentin K."/>
            <person name="Elias M."/>
            <person name="Artiguenave F."/>
            <person name="Arun A."/>
            <person name="Aury J.M."/>
            <person name="Barbosa-Neto J.F."/>
            <person name="Bothwell J.H."/>
            <person name="Bouget F.Y."/>
            <person name="Brillet L."/>
            <person name="Cabello-Hurtado F."/>
            <person name="Capella-Gutierrez S."/>
            <person name="Charrier B."/>
            <person name="Cladiere L."/>
            <person name="Cock J.M."/>
            <person name="Coelho S.M."/>
            <person name="Colleoni C."/>
            <person name="Czjzek M."/>
            <person name="Da Silva C."/>
            <person name="Delage L."/>
            <person name="Denoeud F."/>
            <person name="Deschamps P."/>
            <person name="Dittami S.M."/>
            <person name="Gabaldon T."/>
            <person name="Gachon C.M."/>
            <person name="Groisillier A."/>
            <person name="Herve C."/>
            <person name="Jabbari K."/>
            <person name="Katinka M."/>
            <person name="Kloareg B."/>
            <person name="Kowalczyk N."/>
            <person name="Labadie K."/>
            <person name="Leblanc C."/>
            <person name="Lopez P.J."/>
            <person name="McLachlan D.H."/>
            <person name="Meslet-Cladiere L."/>
            <person name="Moustafa A."/>
            <person name="Nehr Z."/>
            <person name="Nyvall Collen P."/>
            <person name="Panaud O."/>
            <person name="Partensky F."/>
            <person name="Poulain J."/>
            <person name="Rensing S.A."/>
            <person name="Rousvoal S."/>
            <person name="Samson G."/>
            <person name="Symeonidi A."/>
            <person name="Weissenbach J."/>
            <person name="Zambounis A."/>
            <person name="Wincker P."/>
            <person name="Boyen C."/>
        </authorList>
    </citation>
    <scope>NUCLEOTIDE SEQUENCE [LARGE SCALE GENOMIC DNA]</scope>
    <source>
        <strain evidence="13">cv. Stackhouse</strain>
    </source>
</reference>
<sequence length="748" mass="79332">MTPSPSHPRPTPTLLSKTAPLPASTFLLHPSLHPASHFVLIPAAQHATLQPAPFVSINSRLATLRTTEHFLPTLHPVPPVALLSPSLWLSVHRPISILPSQPSAVALVVLAPLFPPLRAPHAQAVARLAAKALRGRDALPGDVVPVSRGVFVVVARVQGEGGISTSTKVAVQLGGAPTVANVAPELAACARAKWMAEEFCRVKEFVAELDACVRQRARVIALAGLEKDAADVIDVYEAAAPVVRVDGHEKLGKVGDALIAARQTTPPGVVVCAAEGGVDTAVVGLLLNSAVGEKPMGWHEAEGGDETIVIFTCEEVANLPPAVLTRVEAEVIVPAVTEGERMQAVSQAVQEDAAETDIQEIARMSTGFARAEVAGLASVYVDSGIKSCREAVKLFGKGKLTVDVGGVKWGDIGGLSAPKEEILELVDLSSDPTKGHSDGDVVVNTNRRVGVLLYGPPGTGKTLLARAVAGECGCSFISVKGPELLDMYVGESEKNVREVFARAATAAPCVVFFDELDALAPARGRGADSGGVSDRVVSQLLSEFDVIASRNDVFIIAASNRPDLVDPGLLRPGRLDKMIYVSMPGSRKEQEAILKAQTRKFQLKGEIDFEEVLENAPPPPTLSGADLYSLAAGAWMHAAKELVGSELDDEETTADGSNSVEDDPVELAVKEAADWAERQEFRREWLSEAKADSHTNGYAEERNSFGNQSGVQVSQMDFVAAAKELKPSLNSKQLQEYEELRVRIETGV</sequence>
<dbReference type="GO" id="GO:0016887">
    <property type="term" value="F:ATP hydrolysis activity"/>
    <property type="evidence" value="ECO:0007669"/>
    <property type="project" value="InterPro"/>
</dbReference>
<dbReference type="KEGG" id="ccp:CHC_T00003764001"/>
<evidence type="ECO:0000256" key="7">
    <source>
        <dbReference type="ARBA" id="ARBA00023136"/>
    </source>
</evidence>
<evidence type="ECO:0000256" key="3">
    <source>
        <dbReference type="ARBA" id="ARBA00022593"/>
    </source>
</evidence>
<dbReference type="InterPro" id="IPR003959">
    <property type="entry name" value="ATPase_AAA_core"/>
</dbReference>
<dbReference type="Proteomes" id="UP000012073">
    <property type="component" value="Unassembled WGS sequence"/>
</dbReference>
<protein>
    <recommendedName>
        <fullName evidence="8">Peroxisomal ATPase PEX6</fullName>
    </recommendedName>
    <alternativeName>
        <fullName evidence="9">Peroxin-6</fullName>
    </alternativeName>
</protein>
<gene>
    <name evidence="12" type="ORF">CHC_T00003764001</name>
</gene>
<evidence type="ECO:0000256" key="9">
    <source>
        <dbReference type="ARBA" id="ARBA00034920"/>
    </source>
</evidence>
<dbReference type="FunFam" id="3.40.50.300:FF:000109">
    <property type="entry name" value="Peroxisomal biogenesis factor 6"/>
    <property type="match status" value="1"/>
</dbReference>
<dbReference type="InterPro" id="IPR027417">
    <property type="entry name" value="P-loop_NTPase"/>
</dbReference>
<keyword evidence="4" id="KW-0547">Nucleotide-binding</keyword>
<accession>R7QC53</accession>
<dbReference type="GO" id="GO:0005778">
    <property type="term" value="C:peroxisomal membrane"/>
    <property type="evidence" value="ECO:0007669"/>
    <property type="project" value="TreeGrafter"/>
</dbReference>
<evidence type="ECO:0000256" key="8">
    <source>
        <dbReference type="ARBA" id="ARBA00034811"/>
    </source>
</evidence>
<evidence type="ECO:0000256" key="5">
    <source>
        <dbReference type="ARBA" id="ARBA00022801"/>
    </source>
</evidence>
<dbReference type="GO" id="GO:0016558">
    <property type="term" value="P:protein import into peroxisome matrix"/>
    <property type="evidence" value="ECO:0007669"/>
    <property type="project" value="TreeGrafter"/>
</dbReference>
<dbReference type="OrthoDB" id="5886at2759"/>
<evidence type="ECO:0000313" key="12">
    <source>
        <dbReference type="EMBL" id="CDF35659.1"/>
    </source>
</evidence>
<dbReference type="Gramene" id="CDF35659">
    <property type="protein sequence ID" value="CDF35659"/>
    <property type="gene ID" value="CHC_T00003764001"/>
</dbReference>
<dbReference type="PANTHER" id="PTHR23077">
    <property type="entry name" value="AAA-FAMILY ATPASE"/>
    <property type="match status" value="1"/>
</dbReference>
<proteinExistence type="inferred from homology"/>
<evidence type="ECO:0000256" key="10">
    <source>
        <dbReference type="ARBA" id="ARBA00048778"/>
    </source>
</evidence>
<comment type="catalytic activity">
    <reaction evidence="10">
        <text>ATP + H2O = ADP + phosphate + H(+)</text>
        <dbReference type="Rhea" id="RHEA:13065"/>
        <dbReference type="ChEBI" id="CHEBI:15377"/>
        <dbReference type="ChEBI" id="CHEBI:15378"/>
        <dbReference type="ChEBI" id="CHEBI:30616"/>
        <dbReference type="ChEBI" id="CHEBI:43474"/>
        <dbReference type="ChEBI" id="CHEBI:456216"/>
    </reaction>
    <physiologicalReaction direction="left-to-right" evidence="10">
        <dbReference type="Rhea" id="RHEA:13066"/>
    </physiologicalReaction>
</comment>
<dbReference type="InterPro" id="IPR050168">
    <property type="entry name" value="AAA_ATPase_domain"/>
</dbReference>
<dbReference type="PANTHER" id="PTHR23077:SF9">
    <property type="entry name" value="PEROXISOMAL ATPASE PEX6"/>
    <property type="match status" value="1"/>
</dbReference>
<dbReference type="GO" id="GO:0005829">
    <property type="term" value="C:cytosol"/>
    <property type="evidence" value="ECO:0007669"/>
    <property type="project" value="TreeGrafter"/>
</dbReference>
<dbReference type="EMBL" id="HG001739">
    <property type="protein sequence ID" value="CDF35659.1"/>
    <property type="molecule type" value="Genomic_DNA"/>
</dbReference>
<evidence type="ECO:0000256" key="2">
    <source>
        <dbReference type="ARBA" id="ARBA00006914"/>
    </source>
</evidence>
<evidence type="ECO:0000313" key="13">
    <source>
        <dbReference type="Proteomes" id="UP000012073"/>
    </source>
</evidence>
<feature type="domain" description="AAA+ ATPase" evidence="11">
    <location>
        <begin position="447"/>
        <end position="585"/>
    </location>
</feature>
<dbReference type="SMART" id="SM00382">
    <property type="entry name" value="AAA"/>
    <property type="match status" value="1"/>
</dbReference>
<dbReference type="AlphaFoldDB" id="R7QC53"/>
<keyword evidence="5" id="KW-0378">Hydrolase</keyword>